<dbReference type="EMBL" id="JAACJL010000057">
    <property type="protein sequence ID" value="KAF4612437.1"/>
    <property type="molecule type" value="Genomic_DNA"/>
</dbReference>
<keyword evidence="2" id="KW-0521">NADP</keyword>
<dbReference type="Pfam" id="PF00248">
    <property type="entry name" value="Aldo_ket_red"/>
    <property type="match status" value="1"/>
</dbReference>
<dbReference type="Gene3D" id="3.20.20.100">
    <property type="entry name" value="NADP-dependent oxidoreductase domain"/>
    <property type="match status" value="1"/>
</dbReference>
<feature type="domain" description="NADP-dependent oxidoreductase" evidence="4">
    <location>
        <begin position="4"/>
        <end position="120"/>
    </location>
</feature>
<sequence>MFHRDRPEKQYAPLYGKYHIGTITSSSLAGGLLTGKYNDGIPDGSHFATHSDFFTATVKQLQLPEAQLTKLAKEAWVAKDPNTSTVILGASKPEQIAENLKAIEVIPKLTPEIINKIGKILSNVPEPLPT</sequence>
<dbReference type="PANTHER" id="PTHR43150:SF2">
    <property type="entry name" value="HYPERKINETIC, ISOFORM M"/>
    <property type="match status" value="1"/>
</dbReference>
<proteinExistence type="inferred from homology"/>
<evidence type="ECO:0000313" key="6">
    <source>
        <dbReference type="Proteomes" id="UP000521872"/>
    </source>
</evidence>
<comment type="similarity">
    <text evidence="1">Belongs to the shaker potassium channel beta subunit family.</text>
</comment>
<dbReference type="InterPro" id="IPR005399">
    <property type="entry name" value="K_chnl_volt-dep_bsu_KCNAB-rel"/>
</dbReference>
<dbReference type="GO" id="GO:0016491">
    <property type="term" value="F:oxidoreductase activity"/>
    <property type="evidence" value="ECO:0007669"/>
    <property type="project" value="UniProtKB-KW"/>
</dbReference>
<evidence type="ECO:0000313" key="5">
    <source>
        <dbReference type="EMBL" id="KAF4612437.1"/>
    </source>
</evidence>
<keyword evidence="6" id="KW-1185">Reference proteome</keyword>
<accession>A0A8H4QJR9</accession>
<organism evidence="5 6">
    <name type="scientific">Agrocybe pediades</name>
    <dbReference type="NCBI Taxonomy" id="84607"/>
    <lineage>
        <taxon>Eukaryota</taxon>
        <taxon>Fungi</taxon>
        <taxon>Dikarya</taxon>
        <taxon>Basidiomycota</taxon>
        <taxon>Agaricomycotina</taxon>
        <taxon>Agaricomycetes</taxon>
        <taxon>Agaricomycetidae</taxon>
        <taxon>Agaricales</taxon>
        <taxon>Agaricineae</taxon>
        <taxon>Strophariaceae</taxon>
        <taxon>Agrocybe</taxon>
    </lineage>
</organism>
<protein>
    <recommendedName>
        <fullName evidence="4">NADP-dependent oxidoreductase domain-containing protein</fullName>
    </recommendedName>
</protein>
<dbReference type="Proteomes" id="UP000521872">
    <property type="component" value="Unassembled WGS sequence"/>
</dbReference>
<evidence type="ECO:0000256" key="1">
    <source>
        <dbReference type="ARBA" id="ARBA00006515"/>
    </source>
</evidence>
<gene>
    <name evidence="5" type="ORF">D9613_004377</name>
</gene>
<evidence type="ECO:0000259" key="4">
    <source>
        <dbReference type="Pfam" id="PF00248"/>
    </source>
</evidence>
<dbReference type="AlphaFoldDB" id="A0A8H4QJR9"/>
<dbReference type="InterPro" id="IPR036812">
    <property type="entry name" value="NAD(P)_OxRdtase_dom_sf"/>
</dbReference>
<reference evidence="5 6" key="1">
    <citation type="submission" date="2019-12" db="EMBL/GenBank/DDBJ databases">
        <authorList>
            <person name="Floudas D."/>
            <person name="Bentzer J."/>
            <person name="Ahren D."/>
            <person name="Johansson T."/>
            <person name="Persson P."/>
            <person name="Tunlid A."/>
        </authorList>
    </citation>
    <scope>NUCLEOTIDE SEQUENCE [LARGE SCALE GENOMIC DNA]</scope>
    <source>
        <strain evidence="5 6">CBS 102.39</strain>
    </source>
</reference>
<evidence type="ECO:0000256" key="3">
    <source>
        <dbReference type="ARBA" id="ARBA00023002"/>
    </source>
</evidence>
<name>A0A8H4QJR9_9AGAR</name>
<dbReference type="PANTHER" id="PTHR43150">
    <property type="entry name" value="HYPERKINETIC, ISOFORM M"/>
    <property type="match status" value="1"/>
</dbReference>
<evidence type="ECO:0000256" key="2">
    <source>
        <dbReference type="ARBA" id="ARBA00022857"/>
    </source>
</evidence>
<dbReference type="SUPFAM" id="SSF51430">
    <property type="entry name" value="NAD(P)-linked oxidoreductase"/>
    <property type="match status" value="1"/>
</dbReference>
<dbReference type="InterPro" id="IPR023210">
    <property type="entry name" value="NADP_OxRdtase_dom"/>
</dbReference>
<comment type="caution">
    <text evidence="5">The sequence shown here is derived from an EMBL/GenBank/DDBJ whole genome shotgun (WGS) entry which is preliminary data.</text>
</comment>
<keyword evidence="3" id="KW-0560">Oxidoreductase</keyword>